<feature type="transmembrane region" description="Helical" evidence="7">
    <location>
        <begin position="386"/>
        <end position="410"/>
    </location>
</feature>
<keyword evidence="1 6" id="KW-0645">Protease</keyword>
<evidence type="ECO:0000256" key="7">
    <source>
        <dbReference type="SAM" id="Phobius"/>
    </source>
</evidence>
<keyword evidence="7" id="KW-0812">Transmembrane</keyword>
<keyword evidence="3 6" id="KW-0378">Hydrolase</keyword>
<keyword evidence="2" id="KW-0479">Metal-binding</keyword>
<evidence type="ECO:0000259" key="8">
    <source>
        <dbReference type="Pfam" id="PF01435"/>
    </source>
</evidence>
<evidence type="ECO:0000256" key="6">
    <source>
        <dbReference type="RuleBase" id="RU003983"/>
    </source>
</evidence>
<evidence type="ECO:0000256" key="4">
    <source>
        <dbReference type="ARBA" id="ARBA00022833"/>
    </source>
</evidence>
<evidence type="ECO:0000256" key="3">
    <source>
        <dbReference type="ARBA" id="ARBA00022801"/>
    </source>
</evidence>
<comment type="caution">
    <text evidence="9">The sequence shown here is derived from an EMBL/GenBank/DDBJ whole genome shotgun (WGS) entry which is preliminary data.</text>
</comment>
<dbReference type="EC" id="3.4.24.-" evidence="9"/>
<feature type="transmembrane region" description="Helical" evidence="7">
    <location>
        <begin position="219"/>
        <end position="239"/>
    </location>
</feature>
<comment type="similarity">
    <text evidence="6">Belongs to the peptidase M48 family.</text>
</comment>
<dbReference type="GO" id="GO:0008237">
    <property type="term" value="F:metallopeptidase activity"/>
    <property type="evidence" value="ECO:0007669"/>
    <property type="project" value="UniProtKB-KW"/>
</dbReference>
<protein>
    <submittedName>
        <fullName evidence="9">M48 family metalloprotease</fullName>
        <ecNumber evidence="9">3.4.24.-</ecNumber>
    </submittedName>
</protein>
<comment type="cofactor">
    <cofactor evidence="6">
        <name>Zn(2+)</name>
        <dbReference type="ChEBI" id="CHEBI:29105"/>
    </cofactor>
    <text evidence="6">Binds 1 zinc ion per subunit.</text>
</comment>
<dbReference type="Pfam" id="PF01435">
    <property type="entry name" value="Peptidase_M48"/>
    <property type="match status" value="1"/>
</dbReference>
<organism evidence="9 10">
    <name type="scientific">Novosphingobium beihaiensis</name>
    <dbReference type="NCBI Taxonomy" id="2930389"/>
    <lineage>
        <taxon>Bacteria</taxon>
        <taxon>Pseudomonadati</taxon>
        <taxon>Pseudomonadota</taxon>
        <taxon>Alphaproteobacteria</taxon>
        <taxon>Sphingomonadales</taxon>
        <taxon>Sphingomonadaceae</taxon>
        <taxon>Novosphingobium</taxon>
    </lineage>
</organism>
<keyword evidence="10" id="KW-1185">Reference proteome</keyword>
<keyword evidence="5 6" id="KW-0482">Metalloprotease</keyword>
<accession>A0ABT0BS54</accession>
<feature type="transmembrane region" description="Helical" evidence="7">
    <location>
        <begin position="130"/>
        <end position="149"/>
    </location>
</feature>
<feature type="transmembrane region" description="Helical" evidence="7">
    <location>
        <begin position="346"/>
        <end position="366"/>
    </location>
</feature>
<keyword evidence="7" id="KW-1133">Transmembrane helix</keyword>
<gene>
    <name evidence="9" type="ORF">MTR66_13830</name>
</gene>
<name>A0ABT0BS54_9SPHN</name>
<dbReference type="RefSeq" id="WP_243922029.1">
    <property type="nucleotide sequence ID" value="NZ_JALHLG010000020.1"/>
</dbReference>
<evidence type="ECO:0000256" key="1">
    <source>
        <dbReference type="ARBA" id="ARBA00022670"/>
    </source>
</evidence>
<dbReference type="Proteomes" id="UP001202281">
    <property type="component" value="Unassembled WGS sequence"/>
</dbReference>
<keyword evidence="7" id="KW-0472">Membrane</keyword>
<feature type="transmembrane region" description="Helical" evidence="7">
    <location>
        <begin position="279"/>
        <end position="299"/>
    </location>
</feature>
<evidence type="ECO:0000256" key="2">
    <source>
        <dbReference type="ARBA" id="ARBA00022723"/>
    </source>
</evidence>
<feature type="domain" description="Peptidase M48" evidence="8">
    <location>
        <begin position="69"/>
        <end position="206"/>
    </location>
</feature>
<sequence>MQPLSALLMVVVVLLVRNKFRKETKDHIHQDLGEDFDLPKGTHFVIDDGFCKDDMFTISFPGFNLIAHNSKFFSKMDDTKRAVVYHEFGHCNRWDMAFFFLAVAVSLFYILQPLIYYIRMDGYYDQNSGMPQAMGVVFALIALSALVVVKHDREHLADFYAMKFVPDIYLAFLRERLVFGDIEEPENRLTAFLTTLWHPSWKKRLEYQSGASTYSGTNIFFRCFLFGLFITVFMIYASLEREAGRVLFPLAICLYIFSVACVIGWTLDGATKLQFWKRLSLSGGHFTGVAAGLIAFFQIEIIMGGDYSYQWQLLTNVLLANFLTLLGVLFMLPFFIRNGANLLWRIFYASAVTVAGWMAAYIVFYVPDVLLPAYNGSENALFAFGAIASFLFVFLFTAIAFALCCVIWLGQHGVNYFKKRVIS</sequence>
<feature type="transmembrane region" description="Helical" evidence="7">
    <location>
        <begin position="311"/>
        <end position="334"/>
    </location>
</feature>
<evidence type="ECO:0000313" key="10">
    <source>
        <dbReference type="Proteomes" id="UP001202281"/>
    </source>
</evidence>
<dbReference type="EMBL" id="JALHLG010000020">
    <property type="protein sequence ID" value="MCJ2187892.1"/>
    <property type="molecule type" value="Genomic_DNA"/>
</dbReference>
<proteinExistence type="inferred from homology"/>
<dbReference type="InterPro" id="IPR001915">
    <property type="entry name" value="Peptidase_M48"/>
</dbReference>
<evidence type="ECO:0000256" key="5">
    <source>
        <dbReference type="ARBA" id="ARBA00023049"/>
    </source>
</evidence>
<feature type="transmembrane region" description="Helical" evidence="7">
    <location>
        <begin position="245"/>
        <end position="267"/>
    </location>
</feature>
<feature type="transmembrane region" description="Helical" evidence="7">
    <location>
        <begin position="97"/>
        <end position="118"/>
    </location>
</feature>
<evidence type="ECO:0000313" key="9">
    <source>
        <dbReference type="EMBL" id="MCJ2187892.1"/>
    </source>
</evidence>
<keyword evidence="4 6" id="KW-0862">Zinc</keyword>
<reference evidence="9 10" key="1">
    <citation type="submission" date="2022-04" db="EMBL/GenBank/DDBJ databases">
        <title>Identification of a novel bacterium isolated from mangrove sediments.</title>
        <authorList>
            <person name="Pan X."/>
        </authorList>
    </citation>
    <scope>NUCLEOTIDE SEQUENCE [LARGE SCALE GENOMIC DNA]</scope>
    <source>
        <strain evidence="9 10">B2638</strain>
    </source>
</reference>